<reference evidence="2 3" key="1">
    <citation type="journal article" date="2010" name="Nature">
        <title>The genome of a songbird.</title>
        <authorList>
            <person name="Warren W.C."/>
            <person name="Clayton D.F."/>
            <person name="Ellegren H."/>
            <person name="Arnold A.P."/>
            <person name="Hillier L.W."/>
            <person name="Kunstner A."/>
            <person name="Searle S."/>
            <person name="White S."/>
            <person name="Vilella A.J."/>
            <person name="Fairley S."/>
            <person name="Heger A."/>
            <person name="Kong L."/>
            <person name="Ponting C.P."/>
            <person name="Jarvis E.D."/>
            <person name="Mello C.V."/>
            <person name="Minx P."/>
            <person name="Lovell P."/>
            <person name="Velho T.A."/>
            <person name="Ferris M."/>
            <person name="Balakrishnan C.N."/>
            <person name="Sinha S."/>
            <person name="Blatti C."/>
            <person name="London S.E."/>
            <person name="Li Y."/>
            <person name="Lin Y.C."/>
            <person name="George J."/>
            <person name="Sweedler J."/>
            <person name="Southey B."/>
            <person name="Gunaratne P."/>
            <person name="Watson M."/>
            <person name="Nam K."/>
            <person name="Backstrom N."/>
            <person name="Smeds L."/>
            <person name="Nabholz B."/>
            <person name="Itoh Y."/>
            <person name="Whitney O."/>
            <person name="Pfenning A.R."/>
            <person name="Howard J."/>
            <person name="Volker M."/>
            <person name="Skinner B.M."/>
            <person name="Griffin D.K."/>
            <person name="Ye L."/>
            <person name="McLaren W.M."/>
            <person name="Flicek P."/>
            <person name="Quesada V."/>
            <person name="Velasco G."/>
            <person name="Lopez-Otin C."/>
            <person name="Puente X.S."/>
            <person name="Olender T."/>
            <person name="Lancet D."/>
            <person name="Smit A.F."/>
            <person name="Hubley R."/>
            <person name="Konkel M.K."/>
            <person name="Walker J.A."/>
            <person name="Batzer M.A."/>
            <person name="Gu W."/>
            <person name="Pollock D.D."/>
            <person name="Chen L."/>
            <person name="Cheng Z."/>
            <person name="Eichler E.E."/>
            <person name="Stapley J."/>
            <person name="Slate J."/>
            <person name="Ekblom R."/>
            <person name="Birkhead T."/>
            <person name="Burke T."/>
            <person name="Burt D."/>
            <person name="Scharff C."/>
            <person name="Adam I."/>
            <person name="Richard H."/>
            <person name="Sultan M."/>
            <person name="Soldatov A."/>
            <person name="Lehrach H."/>
            <person name="Edwards S.V."/>
            <person name="Yang S.P."/>
            <person name="Li X."/>
            <person name="Graves T."/>
            <person name="Fulton L."/>
            <person name="Nelson J."/>
            <person name="Chinwalla A."/>
            <person name="Hou S."/>
            <person name="Mardis E.R."/>
            <person name="Wilson R.K."/>
        </authorList>
    </citation>
    <scope>NUCLEOTIDE SEQUENCE [LARGE SCALE GENOMIC DNA]</scope>
</reference>
<organism evidence="2 3">
    <name type="scientific">Taeniopygia guttata</name>
    <name type="common">Zebra finch</name>
    <name type="synonym">Poephila guttata</name>
    <dbReference type="NCBI Taxonomy" id="59729"/>
    <lineage>
        <taxon>Eukaryota</taxon>
        <taxon>Metazoa</taxon>
        <taxon>Chordata</taxon>
        <taxon>Craniata</taxon>
        <taxon>Vertebrata</taxon>
        <taxon>Euteleostomi</taxon>
        <taxon>Archelosauria</taxon>
        <taxon>Archosauria</taxon>
        <taxon>Dinosauria</taxon>
        <taxon>Saurischia</taxon>
        <taxon>Theropoda</taxon>
        <taxon>Coelurosauria</taxon>
        <taxon>Aves</taxon>
        <taxon>Neognathae</taxon>
        <taxon>Neoaves</taxon>
        <taxon>Telluraves</taxon>
        <taxon>Australaves</taxon>
        <taxon>Passeriformes</taxon>
        <taxon>Passeroidea</taxon>
        <taxon>Estrildidae</taxon>
        <taxon>Estrildinae</taxon>
        <taxon>Taeniopygia</taxon>
    </lineage>
</organism>
<evidence type="ECO:0000313" key="2">
    <source>
        <dbReference type="Ensembl" id="ENSTGUP00000036651.1"/>
    </source>
</evidence>
<dbReference type="AlphaFoldDB" id="A0A674HQT1"/>
<dbReference type="InParanoid" id="A0A674HQT1"/>
<evidence type="ECO:0000313" key="3">
    <source>
        <dbReference type="Proteomes" id="UP000007754"/>
    </source>
</evidence>
<name>A0A674HQT1_TAEGU</name>
<reference evidence="2" key="2">
    <citation type="submission" date="2025-08" db="UniProtKB">
        <authorList>
            <consortium name="Ensembl"/>
        </authorList>
    </citation>
    <scope>IDENTIFICATION</scope>
</reference>
<sequence length="76" mass="8318">VWPSESGSYNQTLTNPSSYDKKRSSTRLSVSTAWGLQDKLSSPWNELSRPAGQGCHCSASYQQSIRSKVNCNPLPG</sequence>
<proteinExistence type="predicted"/>
<accession>A0A674HQT1</accession>
<keyword evidence="3" id="KW-1185">Reference proteome</keyword>
<feature type="compositionally biased region" description="Polar residues" evidence="1">
    <location>
        <begin position="1"/>
        <end position="18"/>
    </location>
</feature>
<protein>
    <submittedName>
        <fullName evidence="2">Uncharacterized protein</fullName>
    </submittedName>
</protein>
<dbReference type="Proteomes" id="UP000007754">
    <property type="component" value="Chromosome 3"/>
</dbReference>
<reference evidence="2" key="3">
    <citation type="submission" date="2025-09" db="UniProtKB">
        <authorList>
            <consortium name="Ensembl"/>
        </authorList>
    </citation>
    <scope>IDENTIFICATION</scope>
</reference>
<dbReference type="Ensembl" id="ENSTGUT00000026726.1">
    <property type="protein sequence ID" value="ENSTGUP00000036651.1"/>
    <property type="gene ID" value="ENSTGUG00000028765.1"/>
</dbReference>
<feature type="region of interest" description="Disordered" evidence="1">
    <location>
        <begin position="1"/>
        <end position="24"/>
    </location>
</feature>
<evidence type="ECO:0000256" key="1">
    <source>
        <dbReference type="SAM" id="MobiDB-lite"/>
    </source>
</evidence>